<dbReference type="Proteomes" id="UP001377168">
    <property type="component" value="Unassembled WGS sequence"/>
</dbReference>
<comment type="caution">
    <text evidence="1">The sequence shown here is derived from an EMBL/GenBank/DDBJ whole genome shotgun (WGS) entry which is preliminary data.</text>
</comment>
<accession>A0ACC6PPJ5</accession>
<reference evidence="1" key="1">
    <citation type="submission" date="2024-03" db="EMBL/GenBank/DDBJ databases">
        <title>Novel Streptomyces species of biotechnological and ecological value are a feature of Machair soil.</title>
        <authorList>
            <person name="Prole J.R."/>
            <person name="Goodfellow M."/>
            <person name="Allenby N."/>
            <person name="Ward A.C."/>
        </authorList>
    </citation>
    <scope>NUCLEOTIDE SEQUENCE</scope>
    <source>
        <strain evidence="1">MS2.AVA.5</strain>
    </source>
</reference>
<keyword evidence="2" id="KW-1185">Reference proteome</keyword>
<sequence>MHATARRSSWFTLVCVLLLGLFFLRNGSTETADGPPRPVAAAAAPHRAAGPLPPAPGPLPHSPPKRISVSSLRLDAPVTRVGLDDDGWVATPPLTDNNLTGWYMGAASPGERGTSVMVGHVDNATGPAVFYLLGSLEPGNRIEVAREDGRTAVFSVYGVEMYAKKDFPADRVYRDGPDPELRLITCGGGYSAKTGYDANVVAFARLVDVR</sequence>
<evidence type="ECO:0000313" key="2">
    <source>
        <dbReference type="Proteomes" id="UP001377168"/>
    </source>
</evidence>
<evidence type="ECO:0000313" key="1">
    <source>
        <dbReference type="EMBL" id="MEJ8633334.1"/>
    </source>
</evidence>
<proteinExistence type="predicted"/>
<name>A0ACC6PPJ5_9ACTN</name>
<gene>
    <name evidence="1" type="ORF">WKI67_07990</name>
</gene>
<protein>
    <submittedName>
        <fullName evidence="1">Class F sortase</fullName>
    </submittedName>
</protein>
<organism evidence="1 2">
    <name type="scientific">Streptomyces achmelvichensis</name>
    <dbReference type="NCBI Taxonomy" id="3134111"/>
    <lineage>
        <taxon>Bacteria</taxon>
        <taxon>Bacillati</taxon>
        <taxon>Actinomycetota</taxon>
        <taxon>Actinomycetes</taxon>
        <taxon>Kitasatosporales</taxon>
        <taxon>Streptomycetaceae</taxon>
        <taxon>Streptomyces</taxon>
    </lineage>
</organism>
<dbReference type="EMBL" id="JBBKAJ010000022">
    <property type="protein sequence ID" value="MEJ8633334.1"/>
    <property type="molecule type" value="Genomic_DNA"/>
</dbReference>